<sequence>MSVGLSKKLRFDVFKRDGFQCQYCGAHPSESMVLEVDHIVPVCEGGGNEIDNLVTACFDCNRGKAGTPLSVIPISLAEKADLVLEQEAQIKAYYAILEARKERKDAEIWSIADIFSSRHGDDGITRSRFASIRMFLDRLDYYDVTEAMEIATDKAYGRERMFAYFCGICWRKIKGGDE</sequence>
<dbReference type="InterPro" id="IPR052892">
    <property type="entry name" value="NA-targeting_endonuclease"/>
</dbReference>
<evidence type="ECO:0000313" key="2">
    <source>
        <dbReference type="EMBL" id="SDG35172.1"/>
    </source>
</evidence>
<dbReference type="InterPro" id="IPR002711">
    <property type="entry name" value="HNH"/>
</dbReference>
<dbReference type="Pfam" id="PF01844">
    <property type="entry name" value="HNH"/>
    <property type="match status" value="1"/>
</dbReference>
<dbReference type="EMBL" id="FNCS01000002">
    <property type="protein sequence ID" value="SDG35172.1"/>
    <property type="molecule type" value="Genomic_DNA"/>
</dbReference>
<dbReference type="InterPro" id="IPR003615">
    <property type="entry name" value="HNH_nuc"/>
</dbReference>
<protein>
    <submittedName>
        <fullName evidence="2">HNH endonuclease</fullName>
    </submittedName>
</protein>
<reference evidence="2 3" key="1">
    <citation type="submission" date="2016-10" db="EMBL/GenBank/DDBJ databases">
        <authorList>
            <person name="de Groot N.N."/>
        </authorList>
    </citation>
    <scope>NUCLEOTIDE SEQUENCE [LARGE SCALE GENOMIC DNA]</scope>
    <source>
        <strain evidence="2 3">CGMCC 1.10267</strain>
    </source>
</reference>
<dbReference type="SMART" id="SM00507">
    <property type="entry name" value="HNHc"/>
    <property type="match status" value="1"/>
</dbReference>
<name>A0A1G7TJ96_9HYPH</name>
<dbReference type="OrthoDB" id="8243486at2"/>
<keyword evidence="3" id="KW-1185">Reference proteome</keyword>
<evidence type="ECO:0000259" key="1">
    <source>
        <dbReference type="SMART" id="SM00507"/>
    </source>
</evidence>
<dbReference type="Gene3D" id="1.10.30.50">
    <property type="match status" value="1"/>
</dbReference>
<proteinExistence type="predicted"/>
<dbReference type="CDD" id="cd00085">
    <property type="entry name" value="HNHc"/>
    <property type="match status" value="1"/>
</dbReference>
<dbReference type="AlphaFoldDB" id="A0A1G7TJ96"/>
<dbReference type="GO" id="GO:0003676">
    <property type="term" value="F:nucleic acid binding"/>
    <property type="evidence" value="ECO:0007669"/>
    <property type="project" value="InterPro"/>
</dbReference>
<dbReference type="RefSeq" id="WP_090592698.1">
    <property type="nucleotide sequence ID" value="NZ_FNCS01000002.1"/>
</dbReference>
<feature type="domain" description="HNH nuclease" evidence="1">
    <location>
        <begin position="8"/>
        <end position="62"/>
    </location>
</feature>
<gene>
    <name evidence="2" type="ORF">SAMN04487974_102153</name>
</gene>
<evidence type="ECO:0000313" key="3">
    <source>
        <dbReference type="Proteomes" id="UP000199495"/>
    </source>
</evidence>
<accession>A0A1G7TJ96</accession>
<dbReference type="STRING" id="440168.SAMN04487974_102153"/>
<keyword evidence="2" id="KW-0378">Hydrolase</keyword>
<dbReference type="PANTHER" id="PTHR33877">
    <property type="entry name" value="SLL1193 PROTEIN"/>
    <property type="match status" value="1"/>
</dbReference>
<keyword evidence="2" id="KW-0255">Endonuclease</keyword>
<dbReference type="PANTHER" id="PTHR33877:SF2">
    <property type="entry name" value="OS07G0170200 PROTEIN"/>
    <property type="match status" value="1"/>
</dbReference>
<dbReference type="GO" id="GO:0004519">
    <property type="term" value="F:endonuclease activity"/>
    <property type="evidence" value="ECO:0007669"/>
    <property type="project" value="UniProtKB-KW"/>
</dbReference>
<dbReference type="Proteomes" id="UP000199495">
    <property type="component" value="Unassembled WGS sequence"/>
</dbReference>
<dbReference type="GO" id="GO:0008270">
    <property type="term" value="F:zinc ion binding"/>
    <property type="evidence" value="ECO:0007669"/>
    <property type="project" value="InterPro"/>
</dbReference>
<keyword evidence="2" id="KW-0540">Nuclease</keyword>
<organism evidence="2 3">
    <name type="scientific">Pelagibacterium luteolum</name>
    <dbReference type="NCBI Taxonomy" id="440168"/>
    <lineage>
        <taxon>Bacteria</taxon>
        <taxon>Pseudomonadati</taxon>
        <taxon>Pseudomonadota</taxon>
        <taxon>Alphaproteobacteria</taxon>
        <taxon>Hyphomicrobiales</taxon>
        <taxon>Devosiaceae</taxon>
        <taxon>Pelagibacterium</taxon>
    </lineage>
</organism>